<feature type="domain" description="TonB-dependent receptor-like beta-barrel" evidence="10">
    <location>
        <begin position="282"/>
        <end position="653"/>
    </location>
</feature>
<keyword evidence="13" id="KW-1185">Reference proteome</keyword>
<dbReference type="PROSITE" id="PS52016">
    <property type="entry name" value="TONB_DEPENDENT_REC_3"/>
    <property type="match status" value="1"/>
</dbReference>
<protein>
    <submittedName>
        <fullName evidence="12">TonB-dependent receptor</fullName>
    </submittedName>
</protein>
<keyword evidence="12" id="KW-0675">Receptor</keyword>
<evidence type="ECO:0000256" key="6">
    <source>
        <dbReference type="ARBA" id="ARBA00023136"/>
    </source>
</evidence>
<keyword evidence="7 8" id="KW-0998">Cell outer membrane</keyword>
<keyword evidence="4 8" id="KW-0812">Transmembrane</keyword>
<dbReference type="Pfam" id="PF00593">
    <property type="entry name" value="TonB_dep_Rec_b-barrel"/>
    <property type="match status" value="1"/>
</dbReference>
<dbReference type="InterPro" id="IPR000531">
    <property type="entry name" value="Beta-barrel_TonB"/>
</dbReference>
<dbReference type="GO" id="GO:0044718">
    <property type="term" value="P:siderophore transmembrane transport"/>
    <property type="evidence" value="ECO:0007669"/>
    <property type="project" value="TreeGrafter"/>
</dbReference>
<keyword evidence="3 8" id="KW-1134">Transmembrane beta strand</keyword>
<dbReference type="PANTHER" id="PTHR30069:SF36">
    <property type="entry name" value="BLL6948 PROTEIN"/>
    <property type="match status" value="1"/>
</dbReference>
<evidence type="ECO:0000256" key="2">
    <source>
        <dbReference type="ARBA" id="ARBA00022448"/>
    </source>
</evidence>
<evidence type="ECO:0000259" key="10">
    <source>
        <dbReference type="Pfam" id="PF00593"/>
    </source>
</evidence>
<keyword evidence="6 8" id="KW-0472">Membrane</keyword>
<proteinExistence type="inferred from homology"/>
<dbReference type="EMBL" id="CP066167">
    <property type="protein sequence ID" value="QQD16986.1"/>
    <property type="molecule type" value="Genomic_DNA"/>
</dbReference>
<dbReference type="Gene3D" id="2.170.130.10">
    <property type="entry name" value="TonB-dependent receptor, plug domain"/>
    <property type="match status" value="1"/>
</dbReference>
<comment type="similarity">
    <text evidence="8 9">Belongs to the TonB-dependent receptor family.</text>
</comment>
<reference evidence="12 13" key="1">
    <citation type="submission" date="2020-12" db="EMBL/GenBank/DDBJ databases">
        <authorList>
            <person name="Shan Y."/>
        </authorList>
    </citation>
    <scope>NUCLEOTIDE SEQUENCE [LARGE SCALE GENOMIC DNA]</scope>
    <source>
        <strain evidence="13">csc3.9</strain>
    </source>
</reference>
<evidence type="ECO:0000256" key="4">
    <source>
        <dbReference type="ARBA" id="ARBA00022692"/>
    </source>
</evidence>
<dbReference type="GO" id="GO:0009279">
    <property type="term" value="C:cell outer membrane"/>
    <property type="evidence" value="ECO:0007669"/>
    <property type="project" value="UniProtKB-SubCell"/>
</dbReference>
<evidence type="ECO:0000259" key="11">
    <source>
        <dbReference type="Pfam" id="PF07715"/>
    </source>
</evidence>
<dbReference type="Gene3D" id="2.40.170.20">
    <property type="entry name" value="TonB-dependent receptor, beta-barrel domain"/>
    <property type="match status" value="1"/>
</dbReference>
<evidence type="ECO:0000313" key="12">
    <source>
        <dbReference type="EMBL" id="QQD16986.1"/>
    </source>
</evidence>
<keyword evidence="2 8" id="KW-0813">Transport</keyword>
<dbReference type="Pfam" id="PF07715">
    <property type="entry name" value="Plug"/>
    <property type="match status" value="1"/>
</dbReference>
<gene>
    <name evidence="12" type="ORF">I6N98_11405</name>
</gene>
<evidence type="ECO:0000256" key="7">
    <source>
        <dbReference type="ARBA" id="ARBA00023237"/>
    </source>
</evidence>
<evidence type="ECO:0000256" key="5">
    <source>
        <dbReference type="ARBA" id="ARBA00023077"/>
    </source>
</evidence>
<dbReference type="GO" id="GO:0015344">
    <property type="term" value="F:siderophore uptake transmembrane transporter activity"/>
    <property type="evidence" value="ECO:0007669"/>
    <property type="project" value="TreeGrafter"/>
</dbReference>
<feature type="domain" description="TonB-dependent receptor plug" evidence="11">
    <location>
        <begin position="65"/>
        <end position="171"/>
    </location>
</feature>
<name>A0A7T4UNW0_9GAMM</name>
<organism evidence="12 13">
    <name type="scientific">Spongiibacter nanhainus</name>
    <dbReference type="NCBI Taxonomy" id="2794344"/>
    <lineage>
        <taxon>Bacteria</taxon>
        <taxon>Pseudomonadati</taxon>
        <taxon>Pseudomonadota</taxon>
        <taxon>Gammaproteobacteria</taxon>
        <taxon>Cellvibrionales</taxon>
        <taxon>Spongiibacteraceae</taxon>
        <taxon>Spongiibacter</taxon>
    </lineage>
</organism>
<dbReference type="InterPro" id="IPR012910">
    <property type="entry name" value="Plug_dom"/>
</dbReference>
<dbReference type="InterPro" id="IPR039426">
    <property type="entry name" value="TonB-dep_rcpt-like"/>
</dbReference>
<dbReference type="AlphaFoldDB" id="A0A7T4UNW0"/>
<sequence length="698" mass="76885">MIKRSVGLTFLWGGLWLCSGIVVAQPAGDESASADLSVDRQPGLLDSAVEEVNVFGRQHNLLGQSVSASEGVVGAKDIEVRPLQRTGEVLELVPGMVVTQHSGSGKANQYFLRGTNLDHGTDFSTFVDGMPVNMRSHGHGQGYTDLNFVIPELVHSISFKKGPYYADVGDFSGVGNASINSQRRLSRSGVALTLGEDNYQRLLAMGDSALAGGNLLFALENQYYDGPWTDIDEDIEKLNAVLRYTKEMWGGELSMSAMAYDNSWNAADQIPQRAVSQGLIDQYGSLDTDVGGESSRYSLSAQWKNQRNSVNLYVIEYELELFSNFTYLLDDPVNGDEFEQYDSRRILGGEWRHLLPATGPLQQQFGVQWRYDDIDEVGLYRSANRQRLSTVREDSIKEGSVGLFWQGDVALTEKLTATAGLRYDYYDFDVDSDRPANSGSESDGIGSAKLTVAYRINANLESYVGYGQSFHSNDARGTTIRVDPVDGSAVDSVDPLVRSHGGEMGLRFFASGGVSASLALWTLDIDSELLFVGDAGNTEASRASERRGVEVTLYYPIAPNWTADLEYAYTRARFSENAAGEGDYIEGALPEVVSAGLSYSDDDAWYGSVRVRHFGERSLDSFNDMQSDPTTLVNGKLGYRWPHLDVSLEVLNVLDSDDHDIDYFYASRLAGEPAGGVEDIHFHPLEPRTLRVTGKWWF</sequence>
<dbReference type="SUPFAM" id="SSF56935">
    <property type="entry name" value="Porins"/>
    <property type="match status" value="1"/>
</dbReference>
<accession>A0A7T4UNW0</accession>
<comment type="subcellular location">
    <subcellularLocation>
        <location evidence="1 8">Cell outer membrane</location>
        <topology evidence="1 8">Multi-pass membrane protein</topology>
    </subcellularLocation>
</comment>
<evidence type="ECO:0000256" key="8">
    <source>
        <dbReference type="PROSITE-ProRule" id="PRU01360"/>
    </source>
</evidence>
<dbReference type="InterPro" id="IPR037066">
    <property type="entry name" value="Plug_dom_sf"/>
</dbReference>
<dbReference type="InterPro" id="IPR036942">
    <property type="entry name" value="Beta-barrel_TonB_sf"/>
</dbReference>
<dbReference type="RefSeq" id="WP_198568488.1">
    <property type="nucleotide sequence ID" value="NZ_CP066167.1"/>
</dbReference>
<evidence type="ECO:0000256" key="3">
    <source>
        <dbReference type="ARBA" id="ARBA00022452"/>
    </source>
</evidence>
<evidence type="ECO:0000313" key="13">
    <source>
        <dbReference type="Proteomes" id="UP000596063"/>
    </source>
</evidence>
<dbReference type="Proteomes" id="UP000596063">
    <property type="component" value="Chromosome"/>
</dbReference>
<evidence type="ECO:0000256" key="1">
    <source>
        <dbReference type="ARBA" id="ARBA00004571"/>
    </source>
</evidence>
<dbReference type="PANTHER" id="PTHR30069">
    <property type="entry name" value="TONB-DEPENDENT OUTER MEMBRANE RECEPTOR"/>
    <property type="match status" value="1"/>
</dbReference>
<keyword evidence="5 9" id="KW-0798">TonB box</keyword>
<evidence type="ECO:0000256" key="9">
    <source>
        <dbReference type="RuleBase" id="RU003357"/>
    </source>
</evidence>
<dbReference type="KEGG" id="snan:I6N98_11405"/>